<dbReference type="SMART" id="SM01007">
    <property type="entry name" value="Aldolase_II"/>
    <property type="match status" value="1"/>
</dbReference>
<dbReference type="InterPro" id="IPR036409">
    <property type="entry name" value="Aldolase_II/adducin_N_sf"/>
</dbReference>
<dbReference type="GO" id="GO:0005829">
    <property type="term" value="C:cytosol"/>
    <property type="evidence" value="ECO:0007669"/>
    <property type="project" value="TreeGrafter"/>
</dbReference>
<dbReference type="InterPro" id="IPR050197">
    <property type="entry name" value="Aldolase_class_II_sugar_metab"/>
</dbReference>
<comment type="caution">
    <text evidence="4">The sequence shown here is derived from an EMBL/GenBank/DDBJ whole genome shotgun (WGS) entry which is preliminary data.</text>
</comment>
<dbReference type="GO" id="GO:0046872">
    <property type="term" value="F:metal ion binding"/>
    <property type="evidence" value="ECO:0007669"/>
    <property type="project" value="UniProtKB-KW"/>
</dbReference>
<dbReference type="Gene3D" id="3.40.225.10">
    <property type="entry name" value="Class II aldolase/adducin N-terminal domain"/>
    <property type="match status" value="1"/>
</dbReference>
<dbReference type="Proteomes" id="UP000481872">
    <property type="component" value="Unassembled WGS sequence"/>
</dbReference>
<dbReference type="EMBL" id="JAAGPU010000008">
    <property type="protein sequence ID" value="NEU04412.1"/>
    <property type="molecule type" value="Genomic_DNA"/>
</dbReference>
<feature type="domain" description="Class II aldolase/adducin N-terminal" evidence="3">
    <location>
        <begin position="7"/>
        <end position="189"/>
    </location>
</feature>
<gene>
    <name evidence="4" type="ORF">G3M99_05985</name>
</gene>
<name>A0A6M0H470_9CLOT</name>
<dbReference type="SUPFAM" id="SSF53639">
    <property type="entry name" value="AraD/HMP-PK domain-like"/>
    <property type="match status" value="1"/>
</dbReference>
<evidence type="ECO:0000313" key="5">
    <source>
        <dbReference type="Proteomes" id="UP000481872"/>
    </source>
</evidence>
<evidence type="ECO:0000256" key="1">
    <source>
        <dbReference type="ARBA" id="ARBA00022723"/>
    </source>
</evidence>
<organism evidence="4 5">
    <name type="scientific">Clostridium senegalense</name>
    <dbReference type="NCBI Taxonomy" id="1465809"/>
    <lineage>
        <taxon>Bacteria</taxon>
        <taxon>Bacillati</taxon>
        <taxon>Bacillota</taxon>
        <taxon>Clostridia</taxon>
        <taxon>Eubacteriales</taxon>
        <taxon>Clostridiaceae</taxon>
        <taxon>Clostridium</taxon>
    </lineage>
</organism>
<dbReference type="PANTHER" id="PTHR22789:SF0">
    <property type="entry name" value="3-OXO-TETRONATE 4-PHOSPHATE DECARBOXYLASE-RELATED"/>
    <property type="match status" value="1"/>
</dbReference>
<dbReference type="Pfam" id="PF00596">
    <property type="entry name" value="Aldolase_II"/>
    <property type="match status" value="1"/>
</dbReference>
<accession>A0A6M0H470</accession>
<dbReference type="AlphaFoldDB" id="A0A6M0H470"/>
<evidence type="ECO:0000313" key="4">
    <source>
        <dbReference type="EMBL" id="NEU04412.1"/>
    </source>
</evidence>
<evidence type="ECO:0000259" key="3">
    <source>
        <dbReference type="SMART" id="SM01007"/>
    </source>
</evidence>
<keyword evidence="2" id="KW-0456">Lyase</keyword>
<dbReference type="InterPro" id="IPR001303">
    <property type="entry name" value="Aldolase_II/adducin_N"/>
</dbReference>
<dbReference type="RefSeq" id="WP_199869532.1">
    <property type="nucleotide sequence ID" value="NZ_JAAGPU010000008.1"/>
</dbReference>
<dbReference type="GO" id="GO:0016832">
    <property type="term" value="F:aldehyde-lyase activity"/>
    <property type="evidence" value="ECO:0007669"/>
    <property type="project" value="TreeGrafter"/>
</dbReference>
<dbReference type="PANTHER" id="PTHR22789">
    <property type="entry name" value="FUCULOSE PHOSPHATE ALDOLASE"/>
    <property type="match status" value="1"/>
</dbReference>
<evidence type="ECO:0000256" key="2">
    <source>
        <dbReference type="ARBA" id="ARBA00023239"/>
    </source>
</evidence>
<reference evidence="4 5" key="1">
    <citation type="submission" date="2020-02" db="EMBL/GenBank/DDBJ databases">
        <title>Genome assembly of a novel Clostridium senegalense strain.</title>
        <authorList>
            <person name="Gupta T.B."/>
            <person name="Jauregui R."/>
            <person name="Maclean P."/>
            <person name="Nawarathana A."/>
            <person name="Brightwell G."/>
        </authorList>
    </citation>
    <scope>NUCLEOTIDE SEQUENCE [LARGE SCALE GENOMIC DNA]</scope>
    <source>
        <strain evidence="4 5">AGRFS4</strain>
    </source>
</reference>
<sequence length="219" mass="24728">MLEDLKKRLVKIAKYADSQGLCKHKSGNFSIRDEKSGYILVTPSAVSREELNKNHICVVDMDSNLIEVHEKVRPSSELLMHIEVYKCRPDVKAIVHTHSKFATAFSVVSKEIPPIVYEIVNVIGGDGRIKISPYKRPGTIELAKSIIGVIKNDNACLMANHGVLTVSSKDIEDAYLKAAYVEEVAEIYYNALQINRGEEPELIPEQELELWKYPDEINY</sequence>
<keyword evidence="5" id="KW-1185">Reference proteome</keyword>
<proteinExistence type="predicted"/>
<protein>
    <submittedName>
        <fullName evidence="4">Class II aldolase/adducin family protein</fullName>
    </submittedName>
</protein>
<dbReference type="GO" id="GO:0019323">
    <property type="term" value="P:pentose catabolic process"/>
    <property type="evidence" value="ECO:0007669"/>
    <property type="project" value="TreeGrafter"/>
</dbReference>
<keyword evidence="1" id="KW-0479">Metal-binding</keyword>